<organism evidence="1">
    <name type="scientific">Salmonella enterica</name>
    <name type="common">Salmonella choleraesuis</name>
    <dbReference type="NCBI Taxonomy" id="28901"/>
    <lineage>
        <taxon>Bacteria</taxon>
        <taxon>Pseudomonadati</taxon>
        <taxon>Pseudomonadota</taxon>
        <taxon>Gammaproteobacteria</taxon>
        <taxon>Enterobacterales</taxon>
        <taxon>Enterobacteriaceae</taxon>
        <taxon>Salmonella</taxon>
    </lineage>
</organism>
<gene>
    <name evidence="1" type="ORF">G5B92_21880</name>
</gene>
<dbReference type="AlphaFoldDB" id="A0A740H1U3"/>
<dbReference type="EMBL" id="DAATUD010000193">
    <property type="protein sequence ID" value="HAF0117788.1"/>
    <property type="molecule type" value="Genomic_DNA"/>
</dbReference>
<reference evidence="1" key="1">
    <citation type="journal article" date="2018" name="Genome Biol.">
        <title>SKESA: strategic k-mer extension for scrupulous assemblies.</title>
        <authorList>
            <person name="Souvorov A."/>
            <person name="Agarwala R."/>
            <person name="Lipman D.J."/>
        </authorList>
    </citation>
    <scope>NUCLEOTIDE SEQUENCE</scope>
    <source>
        <strain evidence="1">1909F17581</strain>
    </source>
</reference>
<feature type="non-terminal residue" evidence="1">
    <location>
        <position position="1"/>
    </location>
</feature>
<protein>
    <submittedName>
        <fullName evidence="1">Hydroxypyruvate isomerase</fullName>
    </submittedName>
</protein>
<reference evidence="1" key="2">
    <citation type="submission" date="2019-11" db="EMBL/GenBank/DDBJ databases">
        <authorList>
            <consortium name="NCBI Pathogen Detection Project"/>
        </authorList>
    </citation>
    <scope>NUCLEOTIDE SEQUENCE</scope>
    <source>
        <strain evidence="1">1909F17581</strain>
    </source>
</reference>
<comment type="caution">
    <text evidence="1">The sequence shown here is derived from an EMBL/GenBank/DDBJ whole genome shotgun (WGS) entry which is preliminary data.</text>
</comment>
<proteinExistence type="predicted"/>
<dbReference type="GO" id="GO:0016853">
    <property type="term" value="F:isomerase activity"/>
    <property type="evidence" value="ECO:0007669"/>
    <property type="project" value="UniProtKB-KW"/>
</dbReference>
<keyword evidence="1" id="KW-0670">Pyruvate</keyword>
<evidence type="ECO:0000313" key="1">
    <source>
        <dbReference type="EMBL" id="HAF0117788.1"/>
    </source>
</evidence>
<sequence>DGWVGCEYKPLTTTEAGLSWINQYR</sequence>
<accession>A0A740H1U3</accession>
<keyword evidence="1" id="KW-0413">Isomerase</keyword>
<name>A0A740H1U3_SALER</name>